<dbReference type="Pfam" id="PF13350">
    <property type="entry name" value="Y_phosphatase3"/>
    <property type="match status" value="1"/>
</dbReference>
<dbReference type="RefSeq" id="WP_193780364.1">
    <property type="nucleotide sequence ID" value="NZ_JADDOJ010000032.1"/>
</dbReference>
<evidence type="ECO:0000259" key="2">
    <source>
        <dbReference type="PROSITE" id="PS50056"/>
    </source>
</evidence>
<dbReference type="InterPro" id="IPR016130">
    <property type="entry name" value="Tyr_Pase_AS"/>
</dbReference>
<gene>
    <name evidence="3" type="ORF">IM725_09600</name>
</gene>
<evidence type="ECO:0000313" key="3">
    <source>
        <dbReference type="EMBL" id="MBE7940823.1"/>
    </source>
</evidence>
<dbReference type="InterPro" id="IPR029021">
    <property type="entry name" value="Prot-tyrosine_phosphatase-like"/>
</dbReference>
<dbReference type="Proteomes" id="UP000715965">
    <property type="component" value="Unassembled WGS sequence"/>
</dbReference>
<dbReference type="PROSITE" id="PS50056">
    <property type="entry name" value="TYR_PHOSPHATASE_2"/>
    <property type="match status" value="1"/>
</dbReference>
<organism evidence="3 4">
    <name type="scientific">Ramlibacter aquaticus</name>
    <dbReference type="NCBI Taxonomy" id="2780094"/>
    <lineage>
        <taxon>Bacteria</taxon>
        <taxon>Pseudomonadati</taxon>
        <taxon>Pseudomonadota</taxon>
        <taxon>Betaproteobacteria</taxon>
        <taxon>Burkholderiales</taxon>
        <taxon>Comamonadaceae</taxon>
        <taxon>Ramlibacter</taxon>
    </lineage>
</organism>
<sequence>MLIPSATNFRRLPHVRPGTLFRSDHLGALDADDARQIQGLGIRRVLDFRGAEERTAAACVLPGVQVHSLAIEPTIVQVLKDLLDAGHELTEAEVVAHMQDTYRGFVRRSSHRFREFFGHLLASSEPTVFHCTAGKDRTGFAAALVLLALDVPMDEVMADYLLTNERLKPAFLENTRLPPQVARVLTRVQPEFIEASFEAVQQDFGGMDRYLREALGLEAAQRARLRELYLDG</sequence>
<dbReference type="PROSITE" id="PS00383">
    <property type="entry name" value="TYR_PHOSPHATASE_1"/>
    <property type="match status" value="1"/>
</dbReference>
<comment type="similarity">
    <text evidence="1">Belongs to the protein-tyrosine phosphatase family.</text>
</comment>
<accession>A0ABR9SEN0</accession>
<keyword evidence="4" id="KW-1185">Reference proteome</keyword>
<reference evidence="3 4" key="1">
    <citation type="submission" date="2020-10" db="EMBL/GenBank/DDBJ databases">
        <title>Draft genome of Ramlibacter aquaticus LMG 30558.</title>
        <authorList>
            <person name="Props R."/>
        </authorList>
    </citation>
    <scope>NUCLEOTIDE SEQUENCE [LARGE SCALE GENOMIC DNA]</scope>
    <source>
        <strain evidence="3 4">LMG 30558</strain>
    </source>
</reference>
<dbReference type="PANTHER" id="PTHR31126:SF1">
    <property type="entry name" value="TYROSINE SPECIFIC PROTEIN PHOSPHATASES DOMAIN-CONTAINING PROTEIN"/>
    <property type="match status" value="1"/>
</dbReference>
<feature type="domain" description="Tyrosine specific protein phosphatases" evidence="2">
    <location>
        <begin position="103"/>
        <end position="157"/>
    </location>
</feature>
<dbReference type="InterPro" id="IPR000387">
    <property type="entry name" value="Tyr_Pase_dom"/>
</dbReference>
<dbReference type="InterPro" id="IPR026893">
    <property type="entry name" value="Tyr/Ser_Pase_IphP-type"/>
</dbReference>
<dbReference type="EMBL" id="JADDOJ010000032">
    <property type="protein sequence ID" value="MBE7940823.1"/>
    <property type="molecule type" value="Genomic_DNA"/>
</dbReference>
<name>A0ABR9SEN0_9BURK</name>
<proteinExistence type="inferred from homology"/>
<dbReference type="Gene3D" id="3.90.190.10">
    <property type="entry name" value="Protein tyrosine phosphatase superfamily"/>
    <property type="match status" value="1"/>
</dbReference>
<comment type="caution">
    <text evidence="3">The sequence shown here is derived from an EMBL/GenBank/DDBJ whole genome shotgun (WGS) entry which is preliminary data.</text>
</comment>
<dbReference type="PANTHER" id="PTHR31126">
    <property type="entry name" value="TYROSINE-PROTEIN PHOSPHATASE"/>
    <property type="match status" value="1"/>
</dbReference>
<dbReference type="SUPFAM" id="SSF52799">
    <property type="entry name" value="(Phosphotyrosine protein) phosphatases II"/>
    <property type="match status" value="1"/>
</dbReference>
<evidence type="ECO:0000256" key="1">
    <source>
        <dbReference type="ARBA" id="ARBA00009580"/>
    </source>
</evidence>
<evidence type="ECO:0000313" key="4">
    <source>
        <dbReference type="Proteomes" id="UP000715965"/>
    </source>
</evidence>
<protein>
    <submittedName>
        <fullName evidence="3">Tyrosine-protein phosphatase</fullName>
    </submittedName>
</protein>